<dbReference type="OrthoDB" id="5966755at2"/>
<dbReference type="RefSeq" id="WP_036192679.1">
    <property type="nucleotide sequence ID" value="NZ_AVPS01000003.1"/>
</dbReference>
<gene>
    <name evidence="2" type="ORF">N792_04915</name>
</gene>
<organism evidence="2 3">
    <name type="scientific">Lysobacter concretionis Ko07 = DSM 16239</name>
    <dbReference type="NCBI Taxonomy" id="1122185"/>
    <lineage>
        <taxon>Bacteria</taxon>
        <taxon>Pseudomonadati</taxon>
        <taxon>Pseudomonadota</taxon>
        <taxon>Gammaproteobacteria</taxon>
        <taxon>Lysobacterales</taxon>
        <taxon>Lysobacteraceae</taxon>
        <taxon>Novilysobacter</taxon>
    </lineage>
</organism>
<sequence length="121" mass="13809">MNPSLLLIVVLAATVLLALVFARRLTGRRQRAMHQLLDAADALETRLRTARSEIEAVAGDLAEDPVHDAMREMLRQRLWLREQGQHASVEELQQVRRSIVDASDRIEQQLRQIQRARAPVN</sequence>
<dbReference type="Proteomes" id="UP000030017">
    <property type="component" value="Unassembled WGS sequence"/>
</dbReference>
<evidence type="ECO:0000256" key="1">
    <source>
        <dbReference type="SAM" id="Coils"/>
    </source>
</evidence>
<keyword evidence="3" id="KW-1185">Reference proteome</keyword>
<proteinExistence type="predicted"/>
<dbReference type="AlphaFoldDB" id="A0A0A0ETG4"/>
<dbReference type="EMBL" id="AVPS01000003">
    <property type="protein sequence ID" value="KGM52432.1"/>
    <property type="molecule type" value="Genomic_DNA"/>
</dbReference>
<evidence type="ECO:0000313" key="2">
    <source>
        <dbReference type="EMBL" id="KGM52432.1"/>
    </source>
</evidence>
<feature type="coiled-coil region" evidence="1">
    <location>
        <begin position="33"/>
        <end position="60"/>
    </location>
</feature>
<reference evidence="2 3" key="1">
    <citation type="submission" date="2013-08" db="EMBL/GenBank/DDBJ databases">
        <title>Genome sequencing of Lysobacter.</title>
        <authorList>
            <person name="Zhang S."/>
            <person name="Wang G."/>
        </authorList>
    </citation>
    <scope>NUCLEOTIDE SEQUENCE [LARGE SCALE GENOMIC DNA]</scope>
    <source>
        <strain evidence="2 3">Ko07</strain>
    </source>
</reference>
<accession>A0A0A0ETG4</accession>
<protein>
    <submittedName>
        <fullName evidence="2">Uncharacterized protein</fullName>
    </submittedName>
</protein>
<name>A0A0A0ETG4_9GAMM</name>
<comment type="caution">
    <text evidence="2">The sequence shown here is derived from an EMBL/GenBank/DDBJ whole genome shotgun (WGS) entry which is preliminary data.</text>
</comment>
<keyword evidence="1" id="KW-0175">Coiled coil</keyword>
<dbReference type="STRING" id="1122185.N792_04915"/>
<evidence type="ECO:0000313" key="3">
    <source>
        <dbReference type="Proteomes" id="UP000030017"/>
    </source>
</evidence>